<comment type="caution">
    <text evidence="6">The sequence shown here is derived from an EMBL/GenBank/DDBJ whole genome shotgun (WGS) entry which is preliminary data.</text>
</comment>
<dbReference type="Gene3D" id="2.30.110.10">
    <property type="entry name" value="Electron Transport, Fmn-binding Protein, Chain A"/>
    <property type="match status" value="1"/>
</dbReference>
<evidence type="ECO:0000256" key="3">
    <source>
        <dbReference type="ARBA" id="ARBA00022643"/>
    </source>
</evidence>
<protein>
    <submittedName>
        <fullName evidence="6">Flavin reductase family protein</fullName>
    </submittedName>
</protein>
<dbReference type="EMBL" id="RRAZ01000002">
    <property type="protein sequence ID" value="RRH78146.1"/>
    <property type="molecule type" value="Genomic_DNA"/>
</dbReference>
<evidence type="ECO:0000259" key="5">
    <source>
        <dbReference type="SMART" id="SM00903"/>
    </source>
</evidence>
<dbReference type="AlphaFoldDB" id="A0A3P3DWM0"/>
<keyword evidence="3" id="KW-0288">FMN</keyword>
<dbReference type="InterPro" id="IPR002563">
    <property type="entry name" value="Flavin_Rdtase-like_dom"/>
</dbReference>
<reference evidence="6 7" key="1">
    <citation type="submission" date="2018-11" db="EMBL/GenBank/DDBJ databases">
        <title>Gemmobacter sp. nov., YIM 102744-1 draft genome.</title>
        <authorList>
            <person name="Li G."/>
            <person name="Jiang Y."/>
        </authorList>
    </citation>
    <scope>NUCLEOTIDE SEQUENCE [LARGE SCALE GENOMIC DNA]</scope>
    <source>
        <strain evidence="6 7">YIM 102744-1</strain>
    </source>
</reference>
<feature type="domain" description="Flavin reductase like" evidence="5">
    <location>
        <begin position="21"/>
        <end position="163"/>
    </location>
</feature>
<dbReference type="PANTHER" id="PTHR33798">
    <property type="entry name" value="FLAVOPROTEIN OXYGENASE"/>
    <property type="match status" value="1"/>
</dbReference>
<dbReference type="SUPFAM" id="SSF50475">
    <property type="entry name" value="FMN-binding split barrel"/>
    <property type="match status" value="1"/>
</dbReference>
<dbReference type="RefSeq" id="WP_124963236.1">
    <property type="nucleotide sequence ID" value="NZ_RRAZ01000002.1"/>
</dbReference>
<proteinExistence type="inferred from homology"/>
<evidence type="ECO:0000256" key="1">
    <source>
        <dbReference type="ARBA" id="ARBA00001917"/>
    </source>
</evidence>
<organism evidence="6 7">
    <name type="scientific">Falsigemmobacter faecalis</name>
    <dbReference type="NCBI Taxonomy" id="2488730"/>
    <lineage>
        <taxon>Bacteria</taxon>
        <taxon>Pseudomonadati</taxon>
        <taxon>Pseudomonadota</taxon>
        <taxon>Alphaproteobacteria</taxon>
        <taxon>Rhodobacterales</taxon>
        <taxon>Paracoccaceae</taxon>
        <taxon>Falsigemmobacter</taxon>
    </lineage>
</organism>
<evidence type="ECO:0000256" key="2">
    <source>
        <dbReference type="ARBA" id="ARBA00022630"/>
    </source>
</evidence>
<comment type="cofactor">
    <cofactor evidence="1">
        <name>FMN</name>
        <dbReference type="ChEBI" id="CHEBI:58210"/>
    </cofactor>
</comment>
<dbReference type="GO" id="GO:0010181">
    <property type="term" value="F:FMN binding"/>
    <property type="evidence" value="ECO:0007669"/>
    <property type="project" value="InterPro"/>
</dbReference>
<dbReference type="SMART" id="SM00903">
    <property type="entry name" value="Flavin_Reduct"/>
    <property type="match status" value="1"/>
</dbReference>
<gene>
    <name evidence="6" type="ORF">EG244_01485</name>
</gene>
<comment type="similarity">
    <text evidence="4">Belongs to the flavoredoxin family.</text>
</comment>
<name>A0A3P3DWM0_9RHOB</name>
<dbReference type="Proteomes" id="UP000282125">
    <property type="component" value="Unassembled WGS sequence"/>
</dbReference>
<dbReference type="GO" id="GO:0016646">
    <property type="term" value="F:oxidoreductase activity, acting on the CH-NH group of donors, NAD or NADP as acceptor"/>
    <property type="evidence" value="ECO:0007669"/>
    <property type="project" value="UniProtKB-ARBA"/>
</dbReference>
<dbReference type="InterPro" id="IPR012349">
    <property type="entry name" value="Split_barrel_FMN-bd"/>
</dbReference>
<evidence type="ECO:0000256" key="4">
    <source>
        <dbReference type="ARBA" id="ARBA00038054"/>
    </source>
</evidence>
<sequence>MFYDFSGEAAALGYGILANTVTPRPIAWITSCDETGRVNAAPYSFFNAMGGRPPTLAVGFLAGINGWKDTARNLRERGEFVVHLVSQDLAAVMNQSSAGYPPEVSEAEVLGIDLLPGQRIATPRIAAARVAFECRLLQFVETGAFQGTAVAEVLGAHIADFAISNPARGHVDREALELIARLDGRSRYACDFEVFDMPRPDVE</sequence>
<dbReference type="OrthoDB" id="9783347at2"/>
<evidence type="ECO:0000313" key="7">
    <source>
        <dbReference type="Proteomes" id="UP000282125"/>
    </source>
</evidence>
<evidence type="ECO:0000313" key="6">
    <source>
        <dbReference type="EMBL" id="RRH78146.1"/>
    </source>
</evidence>
<dbReference type="PANTHER" id="PTHR33798:SF5">
    <property type="entry name" value="FLAVIN REDUCTASE LIKE DOMAIN-CONTAINING PROTEIN"/>
    <property type="match status" value="1"/>
</dbReference>
<keyword evidence="7" id="KW-1185">Reference proteome</keyword>
<keyword evidence="2" id="KW-0285">Flavoprotein</keyword>
<accession>A0A3P3DWM0</accession>
<dbReference type="Pfam" id="PF01613">
    <property type="entry name" value="Flavin_Reduct"/>
    <property type="match status" value="1"/>
</dbReference>